<organism evidence="5 6">
    <name type="scientific">Pelagibius litoralis</name>
    <dbReference type="NCBI Taxonomy" id="374515"/>
    <lineage>
        <taxon>Bacteria</taxon>
        <taxon>Pseudomonadati</taxon>
        <taxon>Pseudomonadota</taxon>
        <taxon>Alphaproteobacteria</taxon>
        <taxon>Rhodospirillales</taxon>
        <taxon>Rhodovibrionaceae</taxon>
        <taxon>Pelagibius</taxon>
    </lineage>
</organism>
<dbReference type="Pfam" id="PF00392">
    <property type="entry name" value="GntR"/>
    <property type="match status" value="1"/>
</dbReference>
<dbReference type="GO" id="GO:0003677">
    <property type="term" value="F:DNA binding"/>
    <property type="evidence" value="ECO:0007669"/>
    <property type="project" value="UniProtKB-KW"/>
</dbReference>
<dbReference type="PROSITE" id="PS50949">
    <property type="entry name" value="HTH_GNTR"/>
    <property type="match status" value="1"/>
</dbReference>
<dbReference type="InterPro" id="IPR011663">
    <property type="entry name" value="UTRA"/>
</dbReference>
<dbReference type="Gene3D" id="1.10.10.10">
    <property type="entry name" value="Winged helix-like DNA-binding domain superfamily/Winged helix DNA-binding domain"/>
    <property type="match status" value="1"/>
</dbReference>
<dbReference type="Gene3D" id="3.40.1410.10">
    <property type="entry name" value="Chorismate lyase-like"/>
    <property type="match status" value="1"/>
</dbReference>
<dbReference type="InterPro" id="IPR028978">
    <property type="entry name" value="Chorismate_lyase_/UTRA_dom_sf"/>
</dbReference>
<dbReference type="SUPFAM" id="SSF64288">
    <property type="entry name" value="Chorismate lyase-like"/>
    <property type="match status" value="1"/>
</dbReference>
<name>A0A967F214_9PROT</name>
<dbReference type="PANTHER" id="PTHR44846:SF17">
    <property type="entry name" value="GNTR-FAMILY TRANSCRIPTIONAL REGULATOR"/>
    <property type="match status" value="1"/>
</dbReference>
<comment type="caution">
    <text evidence="5">The sequence shown here is derived from an EMBL/GenBank/DDBJ whole genome shotgun (WGS) entry which is preliminary data.</text>
</comment>
<dbReference type="PRINTS" id="PR00035">
    <property type="entry name" value="HTHGNTR"/>
</dbReference>
<proteinExistence type="predicted"/>
<dbReference type="RefSeq" id="WP_167229762.1">
    <property type="nucleotide sequence ID" value="NZ_JAAQPH010000025.1"/>
</dbReference>
<dbReference type="InterPro" id="IPR036390">
    <property type="entry name" value="WH_DNA-bd_sf"/>
</dbReference>
<keyword evidence="2" id="KW-0238">DNA-binding</keyword>
<dbReference type="InterPro" id="IPR036388">
    <property type="entry name" value="WH-like_DNA-bd_sf"/>
</dbReference>
<keyword evidence="6" id="KW-1185">Reference proteome</keyword>
<keyword evidence="3" id="KW-0804">Transcription</keyword>
<evidence type="ECO:0000259" key="4">
    <source>
        <dbReference type="PROSITE" id="PS50949"/>
    </source>
</evidence>
<dbReference type="InterPro" id="IPR000524">
    <property type="entry name" value="Tscrpt_reg_HTH_GntR"/>
</dbReference>
<dbReference type="CDD" id="cd07377">
    <property type="entry name" value="WHTH_GntR"/>
    <property type="match status" value="1"/>
</dbReference>
<accession>A0A967F214</accession>
<evidence type="ECO:0000256" key="3">
    <source>
        <dbReference type="ARBA" id="ARBA00023163"/>
    </source>
</evidence>
<dbReference type="GO" id="GO:0003700">
    <property type="term" value="F:DNA-binding transcription factor activity"/>
    <property type="evidence" value="ECO:0007669"/>
    <property type="project" value="InterPro"/>
</dbReference>
<evidence type="ECO:0000313" key="5">
    <source>
        <dbReference type="EMBL" id="NIA71726.1"/>
    </source>
</evidence>
<evidence type="ECO:0000313" key="6">
    <source>
        <dbReference type="Proteomes" id="UP000761264"/>
    </source>
</evidence>
<evidence type="ECO:0000256" key="1">
    <source>
        <dbReference type="ARBA" id="ARBA00023015"/>
    </source>
</evidence>
<dbReference type="InterPro" id="IPR050679">
    <property type="entry name" value="Bact_HTH_transcr_reg"/>
</dbReference>
<dbReference type="Proteomes" id="UP000761264">
    <property type="component" value="Unassembled WGS sequence"/>
</dbReference>
<gene>
    <name evidence="5" type="ORF">HBA54_24330</name>
</gene>
<keyword evidence="1" id="KW-0805">Transcription regulation</keyword>
<dbReference type="Pfam" id="PF07702">
    <property type="entry name" value="UTRA"/>
    <property type="match status" value="1"/>
</dbReference>
<dbReference type="SUPFAM" id="SSF46785">
    <property type="entry name" value="Winged helix' DNA-binding domain"/>
    <property type="match status" value="1"/>
</dbReference>
<dbReference type="SMART" id="SM00345">
    <property type="entry name" value="HTH_GNTR"/>
    <property type="match status" value="1"/>
</dbReference>
<dbReference type="AlphaFoldDB" id="A0A967F214"/>
<protein>
    <submittedName>
        <fullName evidence="5">GntR family transcriptional regulator</fullName>
    </submittedName>
</protein>
<dbReference type="PANTHER" id="PTHR44846">
    <property type="entry name" value="MANNOSYL-D-GLYCERATE TRANSPORT/METABOLISM SYSTEM REPRESSOR MNGR-RELATED"/>
    <property type="match status" value="1"/>
</dbReference>
<dbReference type="GO" id="GO:0045892">
    <property type="term" value="P:negative regulation of DNA-templated transcription"/>
    <property type="evidence" value="ECO:0007669"/>
    <property type="project" value="TreeGrafter"/>
</dbReference>
<evidence type="ECO:0000256" key="2">
    <source>
        <dbReference type="ARBA" id="ARBA00023125"/>
    </source>
</evidence>
<sequence length="244" mass="26657">MTRRKLATTNTPPGAAKPERIASALEAEIRSGRLTYGERLQSEQELVRRFSVSRTTVRKGLEELSSKGLIMTRMGVGSFVTFNGQTINDAVGWSRALADAGADVKTRTLRIEVVDEAELAELLSVQGQTFIAIDRLRSLAAGGQAISIERSRVPLLPALEDLPLRGLRDGSLHETLRAAGLVPDHGEEWAELHRLNAEDAALLGCETGTAFLRTRRLVRAADGQPIEHVASLLNPDFFALHLEF</sequence>
<dbReference type="SMART" id="SM00866">
    <property type="entry name" value="UTRA"/>
    <property type="match status" value="1"/>
</dbReference>
<feature type="domain" description="HTH gntR-type" evidence="4">
    <location>
        <begin position="15"/>
        <end position="83"/>
    </location>
</feature>
<reference evidence="5" key="1">
    <citation type="submission" date="2020-03" db="EMBL/GenBank/DDBJ databases">
        <title>Genome of Pelagibius litoralis DSM 21314T.</title>
        <authorList>
            <person name="Wang G."/>
        </authorList>
    </citation>
    <scope>NUCLEOTIDE SEQUENCE</scope>
    <source>
        <strain evidence="5">DSM 21314</strain>
    </source>
</reference>
<dbReference type="EMBL" id="JAAQPH010000025">
    <property type="protein sequence ID" value="NIA71726.1"/>
    <property type="molecule type" value="Genomic_DNA"/>
</dbReference>